<dbReference type="Pfam" id="PF06750">
    <property type="entry name" value="A24_N_bact"/>
    <property type="match status" value="1"/>
</dbReference>
<name>A0A955LL45_UNCKA</name>
<feature type="transmembrane region" description="Helical" evidence="7">
    <location>
        <begin position="84"/>
        <end position="101"/>
    </location>
</feature>
<keyword evidence="4 7" id="KW-0812">Transmembrane</keyword>
<feature type="transmembrane region" description="Helical" evidence="7">
    <location>
        <begin position="141"/>
        <end position="161"/>
    </location>
</feature>
<dbReference type="GO" id="GO:0006465">
    <property type="term" value="P:signal peptide processing"/>
    <property type="evidence" value="ECO:0007669"/>
    <property type="project" value="TreeGrafter"/>
</dbReference>
<keyword evidence="6 7" id="KW-0472">Membrane</keyword>
<evidence type="ECO:0000313" key="11">
    <source>
        <dbReference type="Proteomes" id="UP000751518"/>
    </source>
</evidence>
<proteinExistence type="inferred from homology"/>
<dbReference type="InterPro" id="IPR050882">
    <property type="entry name" value="Prepilin_peptidase/N-MTase"/>
</dbReference>
<evidence type="ECO:0000259" key="8">
    <source>
        <dbReference type="Pfam" id="PF01478"/>
    </source>
</evidence>
<evidence type="ECO:0000256" key="1">
    <source>
        <dbReference type="ARBA" id="ARBA00004651"/>
    </source>
</evidence>
<feature type="transmembrane region" description="Helical" evidence="7">
    <location>
        <begin position="173"/>
        <end position="193"/>
    </location>
</feature>
<feature type="transmembrane region" description="Helical" evidence="7">
    <location>
        <begin position="12"/>
        <end position="32"/>
    </location>
</feature>
<evidence type="ECO:0000256" key="3">
    <source>
        <dbReference type="ARBA" id="ARBA00022475"/>
    </source>
</evidence>
<dbReference type="Proteomes" id="UP000751518">
    <property type="component" value="Unassembled WGS sequence"/>
</dbReference>
<evidence type="ECO:0000256" key="2">
    <source>
        <dbReference type="ARBA" id="ARBA00005801"/>
    </source>
</evidence>
<dbReference type="EMBL" id="JAGQKZ010000007">
    <property type="protein sequence ID" value="MCA9391851.1"/>
    <property type="molecule type" value="Genomic_DNA"/>
</dbReference>
<comment type="caution">
    <text evidence="10">The sequence shown here is derived from an EMBL/GenBank/DDBJ whole genome shotgun (WGS) entry which is preliminary data.</text>
</comment>
<dbReference type="InterPro" id="IPR000045">
    <property type="entry name" value="Prepilin_IV_endopep_pep"/>
</dbReference>
<keyword evidence="3" id="KW-1003">Cell membrane</keyword>
<dbReference type="InterPro" id="IPR010627">
    <property type="entry name" value="Prepilin_pept_A24_N"/>
</dbReference>
<dbReference type="PANTHER" id="PTHR30487">
    <property type="entry name" value="TYPE 4 PREPILIN-LIKE PROTEINS LEADER PEPTIDE-PROCESSING ENZYME"/>
    <property type="match status" value="1"/>
</dbReference>
<reference evidence="10" key="2">
    <citation type="journal article" date="2021" name="Microbiome">
        <title>Successional dynamics and alternative stable states in a saline activated sludge microbial community over 9 years.</title>
        <authorList>
            <person name="Wang Y."/>
            <person name="Ye J."/>
            <person name="Ju F."/>
            <person name="Liu L."/>
            <person name="Boyd J.A."/>
            <person name="Deng Y."/>
            <person name="Parks D.H."/>
            <person name="Jiang X."/>
            <person name="Yin X."/>
            <person name="Woodcroft B.J."/>
            <person name="Tyson G.W."/>
            <person name="Hugenholtz P."/>
            <person name="Polz M.F."/>
            <person name="Zhang T."/>
        </authorList>
    </citation>
    <scope>NUCLEOTIDE SEQUENCE</scope>
    <source>
        <strain evidence="10">HKST-UBA03</strain>
    </source>
</reference>
<feature type="transmembrane region" description="Helical" evidence="7">
    <location>
        <begin position="251"/>
        <end position="274"/>
    </location>
</feature>
<dbReference type="AlphaFoldDB" id="A0A955LL45"/>
<accession>A0A955LL45</accession>
<evidence type="ECO:0000256" key="4">
    <source>
        <dbReference type="ARBA" id="ARBA00022692"/>
    </source>
</evidence>
<evidence type="ECO:0000259" key="9">
    <source>
        <dbReference type="Pfam" id="PF06750"/>
    </source>
</evidence>
<comment type="similarity">
    <text evidence="2">Belongs to the peptidase A24 family.</text>
</comment>
<keyword evidence="5 7" id="KW-1133">Transmembrane helix</keyword>
<evidence type="ECO:0000313" key="10">
    <source>
        <dbReference type="EMBL" id="MCA9391851.1"/>
    </source>
</evidence>
<evidence type="ECO:0000256" key="7">
    <source>
        <dbReference type="SAM" id="Phobius"/>
    </source>
</evidence>
<gene>
    <name evidence="10" type="ORF">KC614_01435</name>
</gene>
<evidence type="ECO:0000256" key="6">
    <source>
        <dbReference type="ARBA" id="ARBA00023136"/>
    </source>
</evidence>
<dbReference type="GO" id="GO:0005886">
    <property type="term" value="C:plasma membrane"/>
    <property type="evidence" value="ECO:0007669"/>
    <property type="project" value="UniProtKB-SubCell"/>
</dbReference>
<feature type="domain" description="Prepilin type IV endopeptidase peptidase" evidence="8">
    <location>
        <begin position="117"/>
        <end position="235"/>
    </location>
</feature>
<dbReference type="GO" id="GO:0004190">
    <property type="term" value="F:aspartic-type endopeptidase activity"/>
    <property type="evidence" value="ECO:0007669"/>
    <property type="project" value="InterPro"/>
</dbReference>
<comment type="subcellular location">
    <subcellularLocation>
        <location evidence="1">Cell membrane</location>
        <topology evidence="1">Multi-pass membrane protein</topology>
    </subcellularLocation>
</comment>
<protein>
    <submittedName>
        <fullName evidence="10">Prepilin peptidase</fullName>
    </submittedName>
</protein>
<dbReference type="Gene3D" id="1.20.120.1220">
    <property type="match status" value="1"/>
</dbReference>
<feature type="domain" description="Prepilin peptidase A24 N-terminal" evidence="9">
    <location>
        <begin position="19"/>
        <end position="99"/>
    </location>
</feature>
<evidence type="ECO:0000256" key="5">
    <source>
        <dbReference type="ARBA" id="ARBA00022989"/>
    </source>
</evidence>
<reference evidence="10" key="1">
    <citation type="submission" date="2020-04" db="EMBL/GenBank/DDBJ databases">
        <authorList>
            <person name="Zhang T."/>
        </authorList>
    </citation>
    <scope>NUCLEOTIDE SEQUENCE</scope>
    <source>
        <strain evidence="10">HKST-UBA03</strain>
    </source>
</reference>
<dbReference type="Pfam" id="PF01478">
    <property type="entry name" value="Peptidase_A24"/>
    <property type="match status" value="1"/>
</dbReference>
<feature type="transmembrane region" description="Helical" evidence="7">
    <location>
        <begin position="107"/>
        <end position="129"/>
    </location>
</feature>
<dbReference type="PANTHER" id="PTHR30487:SF0">
    <property type="entry name" value="PREPILIN LEADER PEPTIDASE_N-METHYLTRANSFERASE-RELATED"/>
    <property type="match status" value="1"/>
</dbReference>
<organism evidence="10 11">
    <name type="scientific">candidate division WWE3 bacterium</name>
    <dbReference type="NCBI Taxonomy" id="2053526"/>
    <lineage>
        <taxon>Bacteria</taxon>
        <taxon>Katanobacteria</taxon>
    </lineage>
</organism>
<feature type="transmembrane region" description="Helical" evidence="7">
    <location>
        <begin position="214"/>
        <end position="239"/>
    </location>
</feature>
<sequence length="277" mass="30525">MVFTHLNSYQWIIGLIVFLYGTAIGSFLNVVIDRHATKESIFRGRSHCDSCKRTLAWYELIPLFSFVVQRGRCRSCGTKLSPQYLLIELFTGLVTFSYYFLYAHADVLTFVQNIHVLLFIYALIVATLVDLKEGIIPDGVHIFAVVLFVAHAVVVMLYQLLHGTCCSSITNELISHLVGAIIAGAFFGTLILITKGRGMGGGDFKLSMSMGLILSPLQLFLSLYLSFVIGGVVALSLVAAKRKKIGQTVPFGPFMALGALVVLFFGPQLIRLYLTVT</sequence>